<name>A0A3M9N6X4_9BACT</name>
<dbReference type="Pfam" id="PF00583">
    <property type="entry name" value="Acetyltransf_1"/>
    <property type="match status" value="1"/>
</dbReference>
<dbReference type="SUPFAM" id="SSF55729">
    <property type="entry name" value="Acyl-CoA N-acyltransferases (Nat)"/>
    <property type="match status" value="1"/>
</dbReference>
<dbReference type="OrthoDB" id="5419426at2"/>
<comment type="caution">
    <text evidence="2">The sequence shown here is derived from an EMBL/GenBank/DDBJ whole genome shotgun (WGS) entry which is preliminary data.</text>
</comment>
<dbReference type="InterPro" id="IPR000182">
    <property type="entry name" value="GNAT_dom"/>
</dbReference>
<dbReference type="Proteomes" id="UP000267223">
    <property type="component" value="Unassembled WGS sequence"/>
</dbReference>
<dbReference type="InterPro" id="IPR016181">
    <property type="entry name" value="Acyl_CoA_acyltransferase"/>
</dbReference>
<proteinExistence type="predicted"/>
<keyword evidence="2" id="KW-0808">Transferase</keyword>
<dbReference type="AlphaFoldDB" id="A0A3M9N6X4"/>
<dbReference type="Gene3D" id="3.40.630.30">
    <property type="match status" value="1"/>
</dbReference>
<evidence type="ECO:0000313" key="3">
    <source>
        <dbReference type="Proteomes" id="UP000267223"/>
    </source>
</evidence>
<evidence type="ECO:0000259" key="1">
    <source>
        <dbReference type="PROSITE" id="PS51186"/>
    </source>
</evidence>
<sequence length="209" mass="24206">MNTLLEINPSILPGTALHDAPAMVSFLDTFLEQKELTPRLVADDSLLKEVYHLRLNVWEHSGKTEFVNRNLYPDGWYDELDETAFHWIVVNDENKIIASARLNLFYSFADFPYHLSVQKFLLPQKWPFAFYSRLVVHPDYRQKGLSRKLFNVRDAFCKEIGVQWSQVFINNPAIMCQFEKSGFVNIGKAQVAYHPSADAHSVNVLIRND</sequence>
<keyword evidence="3" id="KW-1185">Reference proteome</keyword>
<gene>
    <name evidence="2" type="ORF">EFY79_18760</name>
</gene>
<dbReference type="GO" id="GO:0016747">
    <property type="term" value="F:acyltransferase activity, transferring groups other than amino-acyl groups"/>
    <property type="evidence" value="ECO:0007669"/>
    <property type="project" value="InterPro"/>
</dbReference>
<dbReference type="PROSITE" id="PS51186">
    <property type="entry name" value="GNAT"/>
    <property type="match status" value="1"/>
</dbReference>
<organism evidence="2 3">
    <name type="scientific">Hanamia caeni</name>
    <dbReference type="NCBI Taxonomy" id="2294116"/>
    <lineage>
        <taxon>Bacteria</taxon>
        <taxon>Pseudomonadati</taxon>
        <taxon>Bacteroidota</taxon>
        <taxon>Chitinophagia</taxon>
        <taxon>Chitinophagales</taxon>
        <taxon>Chitinophagaceae</taxon>
        <taxon>Hanamia</taxon>
    </lineage>
</organism>
<protein>
    <submittedName>
        <fullName evidence="2">GNAT family N-acetyltransferase</fullName>
    </submittedName>
</protein>
<dbReference type="RefSeq" id="WP_123122288.1">
    <property type="nucleotide sequence ID" value="NZ_RJJR01000019.1"/>
</dbReference>
<dbReference type="CDD" id="cd04301">
    <property type="entry name" value="NAT_SF"/>
    <property type="match status" value="1"/>
</dbReference>
<reference evidence="2 3" key="1">
    <citation type="submission" date="2018-11" db="EMBL/GenBank/DDBJ databases">
        <title>Draft genome sequence of Ferruginibacter sp. BO-59.</title>
        <authorList>
            <person name="Im W.T."/>
        </authorList>
    </citation>
    <scope>NUCLEOTIDE SEQUENCE [LARGE SCALE GENOMIC DNA]</scope>
    <source>
        <strain evidence="2 3">BO-59</strain>
    </source>
</reference>
<dbReference type="EMBL" id="RJJR01000019">
    <property type="protein sequence ID" value="RNI33486.1"/>
    <property type="molecule type" value="Genomic_DNA"/>
</dbReference>
<evidence type="ECO:0000313" key="2">
    <source>
        <dbReference type="EMBL" id="RNI33486.1"/>
    </source>
</evidence>
<accession>A0A3M9N6X4</accession>
<feature type="domain" description="N-acetyltransferase" evidence="1">
    <location>
        <begin position="31"/>
        <end position="209"/>
    </location>
</feature>